<keyword evidence="2" id="KW-1133">Transmembrane helix</keyword>
<dbReference type="STRING" id="1514904.SU32_15665"/>
<feature type="transmembrane region" description="Helical" evidence="2">
    <location>
        <begin position="20"/>
        <end position="38"/>
    </location>
</feature>
<feature type="transmembrane region" description="Helical" evidence="2">
    <location>
        <begin position="50"/>
        <end position="73"/>
    </location>
</feature>
<protein>
    <recommendedName>
        <fullName evidence="5">DUF4407 domain-containing protein</fullName>
    </recommendedName>
</protein>
<dbReference type="EMBL" id="JXMU01000030">
    <property type="protein sequence ID" value="KPB00074.1"/>
    <property type="molecule type" value="Genomic_DNA"/>
</dbReference>
<evidence type="ECO:0000256" key="2">
    <source>
        <dbReference type="SAM" id="Phobius"/>
    </source>
</evidence>
<accession>A0A0N0VL87</accession>
<comment type="caution">
    <text evidence="3">The sequence shown here is derived from an EMBL/GenBank/DDBJ whole genome shotgun (WGS) entry which is preliminary data.</text>
</comment>
<feature type="compositionally biased region" description="Basic and acidic residues" evidence="1">
    <location>
        <begin position="397"/>
        <end position="411"/>
    </location>
</feature>
<proteinExistence type="predicted"/>
<keyword evidence="2" id="KW-0812">Transmembrane</keyword>
<dbReference type="PATRIC" id="fig|1514904.3.peg.2539"/>
<dbReference type="Proteomes" id="UP000038011">
    <property type="component" value="Unassembled WGS sequence"/>
</dbReference>
<keyword evidence="2" id="KW-0472">Membrane</keyword>
<reference evidence="3 4" key="1">
    <citation type="submission" date="2015-01" db="EMBL/GenBank/DDBJ databases">
        <title>Ahrensia donghaiensis sp. nov., a novel dimethylsulphoniopropionate-cleavage bacterium isolated from seawater and emended descriptions of the genus Ahrensia and Ahrensia kielensis.</title>
        <authorList>
            <person name="Liu J."/>
        </authorList>
    </citation>
    <scope>NUCLEOTIDE SEQUENCE [LARGE SCALE GENOMIC DNA]</scope>
    <source>
        <strain evidence="3 4">LZD062</strain>
    </source>
</reference>
<dbReference type="RefSeq" id="WP_054000323.1">
    <property type="nucleotide sequence ID" value="NZ_JXMU01000030.1"/>
</dbReference>
<evidence type="ECO:0008006" key="5">
    <source>
        <dbReference type="Google" id="ProtNLM"/>
    </source>
</evidence>
<keyword evidence="4" id="KW-1185">Reference proteome</keyword>
<dbReference type="AlphaFoldDB" id="A0A0N0VL87"/>
<feature type="transmembrane region" description="Helical" evidence="2">
    <location>
        <begin position="85"/>
        <end position="107"/>
    </location>
</feature>
<feature type="compositionally biased region" description="Polar residues" evidence="1">
    <location>
        <begin position="423"/>
        <end position="436"/>
    </location>
</feature>
<feature type="region of interest" description="Disordered" evidence="1">
    <location>
        <begin position="397"/>
        <end position="436"/>
    </location>
</feature>
<name>A0A0N0VL87_9HYPH</name>
<evidence type="ECO:0000256" key="1">
    <source>
        <dbReference type="SAM" id="MobiDB-lite"/>
    </source>
</evidence>
<organism evidence="3 4">
    <name type="scientific">Ahrensia marina</name>
    <dbReference type="NCBI Taxonomy" id="1514904"/>
    <lineage>
        <taxon>Bacteria</taxon>
        <taxon>Pseudomonadati</taxon>
        <taxon>Pseudomonadota</taxon>
        <taxon>Alphaproteobacteria</taxon>
        <taxon>Hyphomicrobiales</taxon>
        <taxon>Ahrensiaceae</taxon>
        <taxon>Ahrensia</taxon>
    </lineage>
</organism>
<evidence type="ECO:0000313" key="3">
    <source>
        <dbReference type="EMBL" id="KPB00074.1"/>
    </source>
</evidence>
<sequence>MRHGARAGEIRSQMTNVGAMTHFALAVLALASGVYTYLGVRSLLDGSATQIFFAAIIYASAVSVGIYVFWAYLMRFFPLIIERSGRLALMGVMVVGGGMIIAMSSWLNAAALAGSAALEQHLAVTLEEYAGDLDAAHGRALSAESLLPDVQRASERFSRLAEDERRNGALTGTSGSGSVVQLLGQMGAQLDELGGAIRNSRTQTEELFEKGREHLSAMRSLVSAPGPVQPRADRYAEEAVTLSGVIAALQETSIAPSVKRAAEDLSVGFIAPVADGLDADLAARQSRVMATIEAAVEAQSQALAQAADQIIAEPRVESRRFQPLSSAEAVIRYASDFAPSWAGAISIDLLPAMLVFMLAIAQSVSMREGAIQADAETMSAADMMRALAVYREMSHGDDTARIDEMPDKDAPVDQDIERDETASNHSVTPISSIVKK</sequence>
<gene>
    <name evidence="3" type="ORF">SU32_15665</name>
</gene>
<evidence type="ECO:0000313" key="4">
    <source>
        <dbReference type="Proteomes" id="UP000038011"/>
    </source>
</evidence>